<reference evidence="3" key="1">
    <citation type="submission" date="2021-05" db="EMBL/GenBank/DDBJ databases">
        <title>Direct Submission.</title>
        <authorList>
            <person name="Li K."/>
            <person name="Gao J."/>
        </authorList>
    </citation>
    <scope>NUCLEOTIDE SEQUENCE [LARGE SCALE GENOMIC DNA]</scope>
    <source>
        <strain evidence="3">HDS12</strain>
    </source>
</reference>
<proteinExistence type="predicted"/>
<dbReference type="EMBL" id="CP074132">
    <property type="protein sequence ID" value="QUX26897.1"/>
    <property type="molecule type" value="Genomic_DNA"/>
</dbReference>
<name>A0ABX8BXI4_9ACTN</name>
<accession>A0ABX8BXI4</accession>
<feature type="region of interest" description="Disordered" evidence="1">
    <location>
        <begin position="396"/>
        <end position="646"/>
    </location>
</feature>
<keyword evidence="3" id="KW-1185">Reference proteome</keyword>
<evidence type="ECO:0000256" key="1">
    <source>
        <dbReference type="SAM" id="MobiDB-lite"/>
    </source>
</evidence>
<dbReference type="Proteomes" id="UP000678016">
    <property type="component" value="Chromosome"/>
</dbReference>
<protein>
    <submittedName>
        <fullName evidence="2">Uncharacterized protein</fullName>
    </submittedName>
</protein>
<feature type="compositionally biased region" description="Gly residues" evidence="1">
    <location>
        <begin position="594"/>
        <end position="604"/>
    </location>
</feature>
<organism evidence="2 3">
    <name type="scientific">Nocardiopsis akebiae</name>
    <dbReference type="NCBI Taxonomy" id="2831968"/>
    <lineage>
        <taxon>Bacteria</taxon>
        <taxon>Bacillati</taxon>
        <taxon>Actinomycetota</taxon>
        <taxon>Actinomycetes</taxon>
        <taxon>Streptosporangiales</taxon>
        <taxon>Nocardiopsidaceae</taxon>
        <taxon>Nocardiopsis</taxon>
    </lineage>
</organism>
<dbReference type="RefSeq" id="WP_212639987.1">
    <property type="nucleotide sequence ID" value="NZ_CP074132.1"/>
</dbReference>
<feature type="compositionally biased region" description="Basic and acidic residues" evidence="1">
    <location>
        <begin position="561"/>
        <end position="591"/>
    </location>
</feature>
<feature type="compositionally biased region" description="Gly residues" evidence="1">
    <location>
        <begin position="406"/>
        <end position="416"/>
    </location>
</feature>
<feature type="compositionally biased region" description="Basic and acidic residues" evidence="1">
    <location>
        <begin position="538"/>
        <end position="554"/>
    </location>
</feature>
<evidence type="ECO:0000313" key="3">
    <source>
        <dbReference type="Proteomes" id="UP000678016"/>
    </source>
</evidence>
<evidence type="ECO:0000313" key="2">
    <source>
        <dbReference type="EMBL" id="QUX26897.1"/>
    </source>
</evidence>
<sequence length="851" mass="90747">MSFEPTEPQNGVDPNPFTLIDPDTVPYPLTDVWSLNYAAQTLRTGGEDLFGGAEDMSSTWGGLQAHYSAPESETLFAAMDPVLTRGEGIQSDLATVAGALEDLAEAATTARRSLNTLRIDAQSLWNANHDKKVWWLNKDDETDEWALAENIRIKDAVNAAWSTFNEAENACASRISALFGGPAYVSPDQAGGDGALVYGLPTDAGERDLSLEHHLSLDGVNSNINDVTAWAGTEFHPSLLDWGNPTGQALWDTVVTDVLWGSAVGLTSKLGFWHPDNGWRFDPRGRLENFGAAWRDAGMDAAALVGIHDEHGWLWEPGERGREGWSAGWDRWTGNAQDSLTEVWEGHTAWSTRDDGVAYSNTTIGANVVLMTGGLPLKALKIVAGAGVVSSMDAPGGSGDAEFDGSGSGSGGGSGTGSDNFTSRGGPGTRGWPSSPLPGAGEGQRPTGERFENPLTVLNNSLLDPDRYRPPASTPAAPVPDGGGDRPSQSPPAPQPQDSGTPSHRSGEDTPRRSDEDAQDASRAPGDRPGAPAMTPRPDSESRSGDTDAPRAEDDPGQGPPRRDEDDESGRSDEREGAGGRREEPEAERPEPAAGGGGGGGGGDEPPNDRTGTGGGDGDDSLPERPEPTNPNNQKPDHNGPMPPELRSELRDIIQQVPGFRQSGFNDKDYASLFNSLENKRSTVGAQTADMILQGRLANVEGFNDMIVSLKSRGDLPARNQEMRIATDLLDSGFPPDRVAFPGKNPITGEDLDVAVRGDDGRVEYGYQAKVVENPEGIRSALRKIRKQFPATTEASHRGGIIEANFEMNELLDRDLRSLHEAAKAENISFHVHFQDGTLDFPPGAPLYPTK</sequence>
<gene>
    <name evidence="2" type="ORF">KGD83_16135</name>
</gene>
<feature type="compositionally biased region" description="Basic and acidic residues" evidence="1">
    <location>
        <begin position="505"/>
        <end position="516"/>
    </location>
</feature>